<dbReference type="GO" id="GO:0019069">
    <property type="term" value="P:viral capsid assembly"/>
    <property type="evidence" value="ECO:0007669"/>
    <property type="project" value="InterPro"/>
</dbReference>
<evidence type="ECO:0000313" key="2">
    <source>
        <dbReference type="EMBL" id="AUR95199.1"/>
    </source>
</evidence>
<accession>A0A2I7RNH1</accession>
<feature type="region of interest" description="Disordered" evidence="1">
    <location>
        <begin position="271"/>
        <end position="292"/>
    </location>
</feature>
<sequence>MAKISDWKVIATEGPTVDGRKITREWLSQMAESYDPEEYTALIWPEHRRFYGYGENWGRVVELKVEEQNGKMRLFAKLEPNQYLLDANSKKQKLFTSIEPEPDYKGEGRCYLMGLAATDSPASTGTSSLQFSRKAGETTSLECSHLEEIDLDECFTRSERFFSMCSQFFTSGEEKPEGVPESSQPEDSEVNEEQLKAALQTQFSVFAGELKTAIKDELTQEFSKQDPKPEVEPEVKPEGATVEQFSAALKAELAPVMEKVTALETQFNALSKEVPGQLPGIDGSSEDVSHFA</sequence>
<evidence type="ECO:0000313" key="3">
    <source>
        <dbReference type="Proteomes" id="UP000266567"/>
    </source>
</evidence>
<feature type="region of interest" description="Disordered" evidence="1">
    <location>
        <begin position="172"/>
        <end position="191"/>
    </location>
</feature>
<keyword evidence="3" id="KW-1185">Reference proteome</keyword>
<protein>
    <submittedName>
        <fullName evidence="2">Capsid scaffolding protein (GPO) serine peptidase</fullName>
    </submittedName>
</protein>
<gene>
    <name evidence="2" type="ORF">NVP1202O_21</name>
</gene>
<organism evidence="2 3">
    <name type="scientific">Vibrio phage 1.202.O._10N.222.45.E8</name>
    <dbReference type="NCBI Taxonomy" id="1881262"/>
    <lineage>
        <taxon>Viruses</taxon>
        <taxon>Duplodnaviria</taxon>
        <taxon>Heunggongvirae</taxon>
        <taxon>Uroviricota</taxon>
        <taxon>Caudoviricetes</taxon>
        <taxon>Peduoviridae</taxon>
        <taxon>Canoevirus</taxon>
        <taxon>Canoevirus canoe</taxon>
    </lineage>
</organism>
<reference evidence="2 3" key="1">
    <citation type="submission" date="2017-11" db="EMBL/GenBank/DDBJ databases">
        <title>A major lineage of nontailed dsDNA viruses as unrecognized killers of marine bacteria.</title>
        <authorList>
            <person name="Kauffman K.M."/>
            <person name="Hussain F.A."/>
            <person name="Yang J."/>
            <person name="Arevalo P."/>
            <person name="Brown J.M."/>
            <person name="Chang W.K."/>
            <person name="VanInsberghe D."/>
            <person name="Elsherbini J."/>
            <person name="Cutler M.B."/>
            <person name="Kelly L."/>
            <person name="Polz M.F."/>
        </authorList>
    </citation>
    <scope>NUCLEOTIDE SEQUENCE [LARGE SCALE GENOMIC DNA]</scope>
</reference>
<evidence type="ECO:0000256" key="1">
    <source>
        <dbReference type="SAM" id="MobiDB-lite"/>
    </source>
</evidence>
<name>A0A2I7RNH1_9CAUD</name>
<dbReference type="InterPro" id="IPR009228">
    <property type="entry name" value="Capsid_scaffold_GpO"/>
</dbReference>
<proteinExistence type="predicted"/>
<dbReference type="Pfam" id="PF05929">
    <property type="entry name" value="Phage_GPO"/>
    <property type="match status" value="1"/>
</dbReference>
<dbReference type="EMBL" id="MG592573">
    <property type="protein sequence ID" value="AUR95199.1"/>
    <property type="molecule type" value="Genomic_DNA"/>
</dbReference>
<dbReference type="Proteomes" id="UP000266567">
    <property type="component" value="Segment"/>
</dbReference>